<dbReference type="Proteomes" id="UP000437068">
    <property type="component" value="Unassembled WGS sequence"/>
</dbReference>
<comment type="caution">
    <text evidence="4">The sequence shown here is derived from an EMBL/GenBank/DDBJ whole genome shotgun (WGS) entry which is preliminary data.</text>
</comment>
<feature type="region of interest" description="Disordered" evidence="2">
    <location>
        <begin position="1"/>
        <end position="122"/>
    </location>
</feature>
<feature type="compositionally biased region" description="Polar residues" evidence="2">
    <location>
        <begin position="370"/>
        <end position="381"/>
    </location>
</feature>
<keyword evidence="1" id="KW-0175">Coiled coil</keyword>
<organism evidence="4 5">
    <name type="scientific">Phytophthora fragariae</name>
    <dbReference type="NCBI Taxonomy" id="53985"/>
    <lineage>
        <taxon>Eukaryota</taxon>
        <taxon>Sar</taxon>
        <taxon>Stramenopiles</taxon>
        <taxon>Oomycota</taxon>
        <taxon>Peronosporomycetes</taxon>
        <taxon>Peronosporales</taxon>
        <taxon>Peronosporaceae</taxon>
        <taxon>Phytophthora</taxon>
    </lineage>
</organism>
<gene>
    <name evidence="4" type="ORF">PF001_g4883</name>
</gene>
<dbReference type="PANTHER" id="PTHR34409">
    <property type="entry name" value="SET DOMAIN-CONTAINING PROTEIN"/>
    <property type="match status" value="1"/>
</dbReference>
<feature type="compositionally biased region" description="Low complexity" evidence="2">
    <location>
        <begin position="415"/>
        <end position="430"/>
    </location>
</feature>
<evidence type="ECO:0000256" key="1">
    <source>
        <dbReference type="SAM" id="Coils"/>
    </source>
</evidence>
<dbReference type="AlphaFoldDB" id="A0A6A4E850"/>
<evidence type="ECO:0000259" key="3">
    <source>
        <dbReference type="Pfam" id="PF20681"/>
    </source>
</evidence>
<feature type="compositionally biased region" description="Basic and acidic residues" evidence="2">
    <location>
        <begin position="112"/>
        <end position="122"/>
    </location>
</feature>
<feature type="region of interest" description="Disordered" evidence="2">
    <location>
        <begin position="356"/>
        <end position="385"/>
    </location>
</feature>
<feature type="compositionally biased region" description="Low complexity" evidence="2">
    <location>
        <begin position="82"/>
        <end position="93"/>
    </location>
</feature>
<evidence type="ECO:0000256" key="2">
    <source>
        <dbReference type="SAM" id="MobiDB-lite"/>
    </source>
</evidence>
<reference evidence="4 5" key="1">
    <citation type="submission" date="2018-08" db="EMBL/GenBank/DDBJ databases">
        <title>Genomic investigation of the strawberry pathogen Phytophthora fragariae indicates pathogenicity is determined by transcriptional variation in three key races.</title>
        <authorList>
            <person name="Adams T.M."/>
            <person name="Armitage A.D."/>
            <person name="Sobczyk M.K."/>
            <person name="Bates H.J."/>
            <person name="Dunwell J.M."/>
            <person name="Nellist C.F."/>
            <person name="Harrison R.J."/>
        </authorList>
    </citation>
    <scope>NUCLEOTIDE SEQUENCE [LARGE SCALE GENOMIC DNA]</scope>
    <source>
        <strain evidence="4 5">A4</strain>
    </source>
</reference>
<dbReference type="Pfam" id="PF20681">
    <property type="entry name" value="DUF6818"/>
    <property type="match status" value="1"/>
</dbReference>
<accession>A0A6A4E850</accession>
<evidence type="ECO:0000313" key="5">
    <source>
        <dbReference type="Proteomes" id="UP000437068"/>
    </source>
</evidence>
<dbReference type="InterPro" id="IPR049203">
    <property type="entry name" value="DUF6818"/>
</dbReference>
<evidence type="ECO:0000313" key="4">
    <source>
        <dbReference type="EMBL" id="KAE9321482.1"/>
    </source>
</evidence>
<proteinExistence type="predicted"/>
<name>A0A6A4E850_9STRA</name>
<feature type="domain" description="DUF6818" evidence="3">
    <location>
        <begin position="260"/>
        <end position="338"/>
    </location>
</feature>
<dbReference type="EMBL" id="QXGE01000173">
    <property type="protein sequence ID" value="KAE9321482.1"/>
    <property type="molecule type" value="Genomic_DNA"/>
</dbReference>
<protein>
    <recommendedName>
        <fullName evidence="3">DUF6818 domain-containing protein</fullName>
    </recommendedName>
</protein>
<sequence>MPPNVQPALRPDSSARDMGADGASNSSLDRAPVQAGDKPAGNTRGADRPLAAKFGSAHEPDDVLARAPENAPKATRHDEHGASPSSPRASSMPRHCRPVLTPALGPPPSQRSETHRTFDARRAARAVPAAALRAQLEASLPGGVFAPARWPYAIAHLREQFNPLATVFPVVQTFVSGIPAELTAAATPSSTCSAMRVVARTGASAVTAWIFLGRNLRIHQLGVVAAEDISAGEMVRQTGNPNCTSADVDRLLLLIENELPLGRYEWERLATSYNADRPRGAPEHDFECLRRKFKVLYSTRKPTGMPNMPPHVKKTKEVNQAIDDNANVIEMDGEADEDRPIEPDFCFEADPDESFYGDDDVDGEGVQTADRLSTESSTCTDESVACDSVESGSSRLGEFQELLAATLTSGDLTDAARTPRPAPPSATSTTRRAESSGLPNKRRAAVSTVAGIAPPPSAPQQTPLAAARLQEAEKYPKLPNFSNRLDGQGLTTFRDTVGGLEEDKETMEASFAKAKRIRALGTSMALKTKLASLVAAANNTGESLLEPILLLHEENECKAEERRAEEEKHRRAEVAAQEARYLADKAEAQDAVAKKSSNMRTGPVATVKMRAFERRS</sequence>
<feature type="coiled-coil region" evidence="1">
    <location>
        <begin position="550"/>
        <end position="577"/>
    </location>
</feature>
<feature type="region of interest" description="Disordered" evidence="2">
    <location>
        <begin position="410"/>
        <end position="442"/>
    </location>
</feature>
<dbReference type="PANTHER" id="PTHR34409:SF1">
    <property type="entry name" value="MYB-LIKE DOMAIN-CONTAINING PROTEIN"/>
    <property type="match status" value="1"/>
</dbReference>